<organism evidence="2">
    <name type="scientific">bioreactor metagenome</name>
    <dbReference type="NCBI Taxonomy" id="1076179"/>
    <lineage>
        <taxon>unclassified sequences</taxon>
        <taxon>metagenomes</taxon>
        <taxon>ecological metagenomes</taxon>
    </lineage>
</organism>
<name>A0A645CVK8_9ZZZZ</name>
<protein>
    <submittedName>
        <fullName evidence="2">Uncharacterized protein</fullName>
    </submittedName>
</protein>
<evidence type="ECO:0000256" key="1">
    <source>
        <dbReference type="SAM" id="MobiDB-lite"/>
    </source>
</evidence>
<evidence type="ECO:0000313" key="2">
    <source>
        <dbReference type="EMBL" id="MPM80732.1"/>
    </source>
</evidence>
<dbReference type="EMBL" id="VSSQ01030268">
    <property type="protein sequence ID" value="MPM80732.1"/>
    <property type="molecule type" value="Genomic_DNA"/>
</dbReference>
<reference evidence="2" key="1">
    <citation type="submission" date="2019-08" db="EMBL/GenBank/DDBJ databases">
        <authorList>
            <person name="Kucharzyk K."/>
            <person name="Murdoch R.W."/>
            <person name="Higgins S."/>
            <person name="Loffler F."/>
        </authorList>
    </citation>
    <scope>NUCLEOTIDE SEQUENCE</scope>
</reference>
<accession>A0A645CVK8</accession>
<sequence>MIELLHRALPHYVGAAYESISDHTDEEEPGQHVSEFLVAEIDRDVPVVYRTEVQIEVHTPKEHEEYDHPFDVPDLSRHAVRGVQESSGGNGGECHAQGRQQIYAHESEEYGHYRAQADVDYGELLRGILHAGGEIPAPGTCHLILKYVPAPESHHRHQEEEDYDDGYSSDPLGHRPP</sequence>
<comment type="caution">
    <text evidence="2">The sequence shown here is derived from an EMBL/GenBank/DDBJ whole genome shotgun (WGS) entry which is preliminary data.</text>
</comment>
<gene>
    <name evidence="2" type="ORF">SDC9_127782</name>
</gene>
<proteinExistence type="predicted"/>
<feature type="region of interest" description="Disordered" evidence="1">
    <location>
        <begin position="152"/>
        <end position="177"/>
    </location>
</feature>
<dbReference type="AlphaFoldDB" id="A0A645CVK8"/>